<accession>A0A505I9W9</accession>
<dbReference type="VEuPathDB" id="FungiDB:ASPNIDRAFT2_1176179"/>
<proteinExistence type="predicted"/>
<dbReference type="EMBL" id="NKJJ02000008">
    <property type="protein sequence ID" value="TPR10126.1"/>
    <property type="molecule type" value="Genomic_DNA"/>
</dbReference>
<dbReference type="GO" id="GO:0003677">
    <property type="term" value="F:DNA binding"/>
    <property type="evidence" value="ECO:0007669"/>
    <property type="project" value="UniProtKB-KW"/>
</dbReference>
<evidence type="ECO:0000259" key="6">
    <source>
        <dbReference type="PROSITE" id="PS50066"/>
    </source>
</evidence>
<name>A0A505I9W9_ASPNG</name>
<evidence type="ECO:0000256" key="2">
    <source>
        <dbReference type="ARBA" id="ARBA00023015"/>
    </source>
</evidence>
<protein>
    <recommendedName>
        <fullName evidence="6">MADS-box domain-containing protein</fullName>
    </recommendedName>
</protein>
<keyword evidence="4" id="KW-0804">Transcription</keyword>
<gene>
    <name evidence="7" type="ORF">CAN33_0054910</name>
</gene>
<sequence>MSRPGKIDKCPYDRNRAELIRKRRKNLFKRLYEFNDLYGIKIWCVMQMPTGRIYDVKTNPDEPMPSAEETQKHDVTVIHKASEDYVPNQTSPLKAPPALPFSDLPRFFWDYTSPGDDEGWNYATSGILMDCALLA</sequence>
<evidence type="ECO:0000313" key="8">
    <source>
        <dbReference type="Proteomes" id="UP000197666"/>
    </source>
</evidence>
<evidence type="ECO:0000256" key="4">
    <source>
        <dbReference type="ARBA" id="ARBA00023163"/>
    </source>
</evidence>
<keyword evidence="5" id="KW-0539">Nucleus</keyword>
<dbReference type="GO" id="GO:0046983">
    <property type="term" value="F:protein dimerization activity"/>
    <property type="evidence" value="ECO:0007669"/>
    <property type="project" value="InterPro"/>
</dbReference>
<dbReference type="PROSITE" id="PS50066">
    <property type="entry name" value="MADS_BOX_2"/>
    <property type="match status" value="1"/>
</dbReference>
<evidence type="ECO:0000313" key="7">
    <source>
        <dbReference type="EMBL" id="TPR10126.1"/>
    </source>
</evidence>
<dbReference type="GO" id="GO:0045944">
    <property type="term" value="P:positive regulation of transcription by RNA polymerase II"/>
    <property type="evidence" value="ECO:0007669"/>
    <property type="project" value="UniProtKB-ARBA"/>
</dbReference>
<dbReference type="Proteomes" id="UP000197666">
    <property type="component" value="Unassembled WGS sequence"/>
</dbReference>
<dbReference type="InterPro" id="IPR002100">
    <property type="entry name" value="TF_MADSbox"/>
</dbReference>
<comment type="caution">
    <text evidence="7">The sequence shown here is derived from an EMBL/GenBank/DDBJ whole genome shotgun (WGS) entry which is preliminary data.</text>
</comment>
<organism evidence="7 8">
    <name type="scientific">Aspergillus niger</name>
    <dbReference type="NCBI Taxonomy" id="5061"/>
    <lineage>
        <taxon>Eukaryota</taxon>
        <taxon>Fungi</taxon>
        <taxon>Dikarya</taxon>
        <taxon>Ascomycota</taxon>
        <taxon>Pezizomycotina</taxon>
        <taxon>Eurotiomycetes</taxon>
        <taxon>Eurotiomycetidae</taxon>
        <taxon>Eurotiales</taxon>
        <taxon>Aspergillaceae</taxon>
        <taxon>Aspergillus</taxon>
        <taxon>Aspergillus subgen. Circumdati</taxon>
    </lineage>
</organism>
<dbReference type="AlphaFoldDB" id="A0A505I9W9"/>
<dbReference type="SUPFAM" id="SSF55455">
    <property type="entry name" value="SRF-like"/>
    <property type="match status" value="1"/>
</dbReference>
<comment type="subcellular location">
    <subcellularLocation>
        <location evidence="1">Nucleus</location>
    </subcellularLocation>
</comment>
<keyword evidence="2" id="KW-0805">Transcription regulation</keyword>
<feature type="domain" description="MADS-box" evidence="6">
    <location>
        <begin position="6"/>
        <end position="60"/>
    </location>
</feature>
<evidence type="ECO:0000256" key="5">
    <source>
        <dbReference type="ARBA" id="ARBA00023242"/>
    </source>
</evidence>
<keyword evidence="3" id="KW-0238">DNA-binding</keyword>
<dbReference type="Gene3D" id="3.40.1810.10">
    <property type="entry name" value="Transcription factor, MADS-box"/>
    <property type="match status" value="1"/>
</dbReference>
<evidence type="ECO:0000256" key="1">
    <source>
        <dbReference type="ARBA" id="ARBA00004123"/>
    </source>
</evidence>
<dbReference type="InterPro" id="IPR036879">
    <property type="entry name" value="TF_MADSbox_sf"/>
</dbReference>
<evidence type="ECO:0000256" key="3">
    <source>
        <dbReference type="ARBA" id="ARBA00023125"/>
    </source>
</evidence>
<reference evidence="8" key="1">
    <citation type="submission" date="2018-10" db="EMBL/GenBank/DDBJ databases">
        <title>FDA dAtabase for Regulatory Grade micrObial Sequences (FDA-ARGOS): Supporting development and validation of Infectious Disease Dx tests.</title>
        <authorList>
            <person name="Kerrigan L."/>
            <person name="Tallon L."/>
            <person name="Sadzewicz L."/>
            <person name="Sengamalay N."/>
            <person name="Ott S."/>
            <person name="Godinez A."/>
            <person name="Nagaraj S."/>
            <person name="Vavikolanu K."/>
            <person name="Nadendla S."/>
            <person name="George J."/>
            <person name="Sichtig H."/>
        </authorList>
    </citation>
    <scope>NUCLEOTIDE SEQUENCE [LARGE SCALE GENOMIC DNA]</scope>
    <source>
        <strain evidence="8">FDAARGOS_311</strain>
    </source>
</reference>
<dbReference type="GO" id="GO:0005634">
    <property type="term" value="C:nucleus"/>
    <property type="evidence" value="ECO:0007669"/>
    <property type="project" value="UniProtKB-SubCell"/>
</dbReference>